<proteinExistence type="predicted"/>
<gene>
    <name evidence="1" type="ORF">EM595_2217</name>
</gene>
<dbReference type="OrthoDB" id="6520467at2"/>
<dbReference type="AlphaFoldDB" id="A0A0U5L6Z7"/>
<accession>A0A0U5L6Z7</accession>
<dbReference type="STRING" id="1619313.EM595_2217"/>
<dbReference type="EMBL" id="LN907827">
    <property type="protein sequence ID" value="CUU24451.1"/>
    <property type="molecule type" value="Genomic_DNA"/>
</dbReference>
<dbReference type="Proteomes" id="UP000059419">
    <property type="component" value="Chromosome 1"/>
</dbReference>
<evidence type="ECO:0000313" key="2">
    <source>
        <dbReference type="Proteomes" id="UP000059419"/>
    </source>
</evidence>
<reference evidence="2" key="1">
    <citation type="submission" date="2015-11" db="EMBL/GenBank/DDBJ databases">
        <authorList>
            <person name="Blom J."/>
        </authorList>
    </citation>
    <scope>NUCLEOTIDE SEQUENCE [LARGE SCALE GENOMIC DNA]</scope>
</reference>
<protein>
    <submittedName>
        <fullName evidence="1">Uncharacterized protein</fullName>
    </submittedName>
</protein>
<sequence>MESSLITSIGALLLGGSAAALFWKPLMAGLATIITSNRAGGEIITSYKEQVVWLKEANIALRKENDDLRTRHEQNMRCISSLETDMRLMKNSLGILRTMTEVEQSDKFSKEINRLITTLETISDDNC</sequence>
<dbReference type="KEGG" id="ege:EM595_2217"/>
<dbReference type="GeneID" id="84612813"/>
<name>A0A0U5L6Z7_9GAMM</name>
<evidence type="ECO:0000313" key="1">
    <source>
        <dbReference type="EMBL" id="CUU24451.1"/>
    </source>
</evidence>
<dbReference type="RefSeq" id="WP_067431647.1">
    <property type="nucleotide sequence ID" value="NZ_CP072598.1"/>
</dbReference>
<dbReference type="PATRIC" id="fig|1619313.3.peg.2301"/>
<keyword evidence="2" id="KW-1185">Reference proteome</keyword>
<organism evidence="1 2">
    <name type="scientific">Duffyella gerundensis</name>
    <dbReference type="NCBI Taxonomy" id="1619313"/>
    <lineage>
        <taxon>Bacteria</taxon>
        <taxon>Pseudomonadati</taxon>
        <taxon>Pseudomonadota</taxon>
        <taxon>Gammaproteobacteria</taxon>
        <taxon>Enterobacterales</taxon>
        <taxon>Erwiniaceae</taxon>
        <taxon>Duffyella</taxon>
    </lineage>
</organism>